<accession>M2Q5S9</accession>
<proteinExistence type="predicted"/>
<dbReference type="PATRIC" id="fig|1238180.3.peg.8175"/>
<organism evidence="3 4">
    <name type="scientific">Amycolatopsis azurea DSM 43854</name>
    <dbReference type="NCBI Taxonomy" id="1238180"/>
    <lineage>
        <taxon>Bacteria</taxon>
        <taxon>Bacillati</taxon>
        <taxon>Actinomycetota</taxon>
        <taxon>Actinomycetes</taxon>
        <taxon>Pseudonocardiales</taxon>
        <taxon>Pseudonocardiaceae</taxon>
        <taxon>Amycolatopsis</taxon>
    </lineage>
</organism>
<evidence type="ECO:0000313" key="4">
    <source>
        <dbReference type="Proteomes" id="UP000014137"/>
    </source>
</evidence>
<dbReference type="OrthoDB" id="3638280at2"/>
<dbReference type="AlphaFoldDB" id="M2Q5S9"/>
<sequence length="214" mass="20572">MGIKGIVAGAGLLAMTAGVFLAPQASATAPPPKLWVSPAQVAPGQTLEFTASCYGTRTAVTSTGLTGPVTLEVQSGSGNQAPYIGHGKAASSVGKYKASFHCDGGPNLPAASGTATVEFEIVCLPPTTPPSSTPPSSSKPPSSSSKPPSSSQPPSSSPPPSSGAPSSKAGNAAPAAMTKPCGTPPSPGGTSPGKTPQVKVKPAGAPQTGGGAFG</sequence>
<feature type="chain" id="PRO_5004023634" evidence="2">
    <location>
        <begin position="28"/>
        <end position="214"/>
    </location>
</feature>
<keyword evidence="2" id="KW-0732">Signal</keyword>
<evidence type="ECO:0000256" key="1">
    <source>
        <dbReference type="SAM" id="MobiDB-lite"/>
    </source>
</evidence>
<comment type="caution">
    <text evidence="3">The sequence shown here is derived from an EMBL/GenBank/DDBJ whole genome shotgun (WGS) entry which is preliminary data.</text>
</comment>
<feature type="region of interest" description="Disordered" evidence="1">
    <location>
        <begin position="125"/>
        <end position="214"/>
    </location>
</feature>
<feature type="compositionally biased region" description="Low complexity" evidence="1">
    <location>
        <begin position="134"/>
        <end position="154"/>
    </location>
</feature>
<reference evidence="3 4" key="1">
    <citation type="submission" date="2012-10" db="EMBL/GenBank/DDBJ databases">
        <title>Genome assembly of Amycolatopsis azurea DSM 43854.</title>
        <authorList>
            <person name="Khatri I."/>
            <person name="Kaur I."/>
            <person name="Subramanian S."/>
            <person name="Mayilraj S."/>
        </authorList>
    </citation>
    <scope>NUCLEOTIDE SEQUENCE [LARGE SCALE GENOMIC DNA]</scope>
    <source>
        <strain evidence="3 4">DSM 43854</strain>
    </source>
</reference>
<name>M2Q5S9_9PSEU</name>
<dbReference type="Proteomes" id="UP000014137">
    <property type="component" value="Unassembled WGS sequence"/>
</dbReference>
<evidence type="ECO:0000256" key="2">
    <source>
        <dbReference type="SAM" id="SignalP"/>
    </source>
</evidence>
<gene>
    <name evidence="3" type="ORF">C791_0444</name>
</gene>
<evidence type="ECO:0000313" key="3">
    <source>
        <dbReference type="EMBL" id="EMD22121.1"/>
    </source>
</evidence>
<protein>
    <submittedName>
        <fullName evidence="3">Proline-rich protein</fullName>
    </submittedName>
</protein>
<dbReference type="EMBL" id="ANMG01000105">
    <property type="protein sequence ID" value="EMD22121.1"/>
    <property type="molecule type" value="Genomic_DNA"/>
</dbReference>
<dbReference type="RefSeq" id="WP_005167729.1">
    <property type="nucleotide sequence ID" value="NZ_ANMG01000105.1"/>
</dbReference>
<feature type="signal peptide" evidence="2">
    <location>
        <begin position="1"/>
        <end position="27"/>
    </location>
</feature>